<sequence>MARVTDSTLQPPPSEESGQSTGRPHADALTERLARIEALLAPARGVPGGSGPRPEPAWRRVTRGEPRWASTAAVVVVVVIQLVLPARMAVHPRWLLPAVETVLLLALIAGNPHRIERASRAYRALSLALTLVIGGANAYSAVRLVAGLVRGTEGSSAGPLLLTGGAIWLINIVIFALVYWELDRGGPAARAAGEHDIPDFLFVQMQSPELAPPHWEPAFFDYFYLSFTNSTAFSPTDVMPSTRWAKALMLGQSAVSLLTVVLVVARAVNILR</sequence>
<dbReference type="Proteomes" id="UP000778578">
    <property type="component" value="Unassembled WGS sequence"/>
</dbReference>
<keyword evidence="4" id="KW-1185">Reference proteome</keyword>
<feature type="transmembrane region" description="Helical" evidence="2">
    <location>
        <begin position="122"/>
        <end position="140"/>
    </location>
</feature>
<evidence type="ECO:0000256" key="2">
    <source>
        <dbReference type="SAM" id="Phobius"/>
    </source>
</evidence>
<feature type="transmembrane region" description="Helical" evidence="2">
    <location>
        <begin position="160"/>
        <end position="180"/>
    </location>
</feature>
<feature type="transmembrane region" description="Helical" evidence="2">
    <location>
        <begin position="247"/>
        <end position="268"/>
    </location>
</feature>
<organism evidence="3 4">
    <name type="scientific">Actinacidiphila acidipaludis</name>
    <dbReference type="NCBI Taxonomy" id="2873382"/>
    <lineage>
        <taxon>Bacteria</taxon>
        <taxon>Bacillati</taxon>
        <taxon>Actinomycetota</taxon>
        <taxon>Actinomycetes</taxon>
        <taxon>Kitasatosporales</taxon>
        <taxon>Streptomycetaceae</taxon>
        <taxon>Actinacidiphila</taxon>
    </lineage>
</organism>
<evidence type="ECO:0000313" key="4">
    <source>
        <dbReference type="Proteomes" id="UP000778578"/>
    </source>
</evidence>
<dbReference type="EMBL" id="JAINZZ010000040">
    <property type="protein sequence ID" value="MBY8881027.1"/>
    <property type="molecule type" value="Genomic_DNA"/>
</dbReference>
<comment type="caution">
    <text evidence="3">The sequence shown here is derived from an EMBL/GenBank/DDBJ whole genome shotgun (WGS) entry which is preliminary data.</text>
</comment>
<keyword evidence="2" id="KW-0812">Transmembrane</keyword>
<feature type="region of interest" description="Disordered" evidence="1">
    <location>
        <begin position="1"/>
        <end position="28"/>
    </location>
</feature>
<protein>
    <submittedName>
        <fullName evidence="3">DUF1345 domain-containing protein</fullName>
    </submittedName>
</protein>
<keyword evidence="2" id="KW-0472">Membrane</keyword>
<evidence type="ECO:0000256" key="1">
    <source>
        <dbReference type="SAM" id="MobiDB-lite"/>
    </source>
</evidence>
<dbReference type="SUPFAM" id="SSF81324">
    <property type="entry name" value="Voltage-gated potassium channels"/>
    <property type="match status" value="1"/>
</dbReference>
<evidence type="ECO:0000313" key="3">
    <source>
        <dbReference type="EMBL" id="MBY8881027.1"/>
    </source>
</evidence>
<accession>A0ABS7QGF8</accession>
<feature type="transmembrane region" description="Helical" evidence="2">
    <location>
        <begin position="68"/>
        <end position="88"/>
    </location>
</feature>
<keyword evidence="2" id="KW-1133">Transmembrane helix</keyword>
<reference evidence="3 4" key="1">
    <citation type="submission" date="2021-08" db="EMBL/GenBank/DDBJ databases">
        <title>WGS of actinomycetes from Thailand.</title>
        <authorList>
            <person name="Thawai C."/>
        </authorList>
    </citation>
    <scope>NUCLEOTIDE SEQUENCE [LARGE SCALE GENOMIC DNA]</scope>
    <source>
        <strain evidence="3 4">PLK6-54</strain>
    </source>
</reference>
<proteinExistence type="predicted"/>
<name>A0ABS7QGF8_9ACTN</name>
<gene>
    <name evidence="3" type="ORF">K7862_25800</name>
</gene>
<feature type="transmembrane region" description="Helical" evidence="2">
    <location>
        <begin position="94"/>
        <end position="110"/>
    </location>
</feature>